<proteinExistence type="predicted"/>
<reference evidence="1" key="1">
    <citation type="submission" date="2021-05" db="EMBL/GenBank/DDBJ databases">
        <authorList>
            <person name="Scholz U."/>
            <person name="Mascher M."/>
            <person name="Fiebig A."/>
        </authorList>
    </citation>
    <scope>NUCLEOTIDE SEQUENCE [LARGE SCALE GENOMIC DNA]</scope>
</reference>
<dbReference type="Proteomes" id="UP001732700">
    <property type="component" value="Chromosome 5A"/>
</dbReference>
<organism evidence="1 2">
    <name type="scientific">Avena sativa</name>
    <name type="common">Oat</name>
    <dbReference type="NCBI Taxonomy" id="4498"/>
    <lineage>
        <taxon>Eukaryota</taxon>
        <taxon>Viridiplantae</taxon>
        <taxon>Streptophyta</taxon>
        <taxon>Embryophyta</taxon>
        <taxon>Tracheophyta</taxon>
        <taxon>Spermatophyta</taxon>
        <taxon>Magnoliopsida</taxon>
        <taxon>Liliopsida</taxon>
        <taxon>Poales</taxon>
        <taxon>Poaceae</taxon>
        <taxon>BOP clade</taxon>
        <taxon>Pooideae</taxon>
        <taxon>Poodae</taxon>
        <taxon>Poeae</taxon>
        <taxon>Poeae Chloroplast Group 1 (Aveneae type)</taxon>
        <taxon>Aveninae</taxon>
        <taxon>Avena</taxon>
    </lineage>
</organism>
<name>A0ACD5XT35_AVESA</name>
<sequence>MSNGGSRERSCCGSLFTFIVAAGFVILIYWAIFQPHHIRATVVSATLTNLTVPSNNATTVSYRLAVSLDLYNPSLRVAIYYDALDAELRARGGASLGGPTASSPFEFLQRRKSSDTVRLEFDGTGGVSVPADVAAELKREAGAGAVSFEVAVDARVRYRFASIKIRRKPKIWCAVTVNVKPEASGSVGGALDSAHRCSVKY</sequence>
<keyword evidence="2" id="KW-1185">Reference proteome</keyword>
<protein>
    <submittedName>
        <fullName evidence="1">Uncharacterized protein</fullName>
    </submittedName>
</protein>
<reference evidence="1" key="2">
    <citation type="submission" date="2025-09" db="UniProtKB">
        <authorList>
            <consortium name="EnsemblPlants"/>
        </authorList>
    </citation>
    <scope>IDENTIFICATION</scope>
</reference>
<evidence type="ECO:0000313" key="1">
    <source>
        <dbReference type="EnsemblPlants" id="AVESA.00010b.r2.5AG0829950.1.CDS.1"/>
    </source>
</evidence>
<dbReference type="EnsemblPlants" id="AVESA.00010b.r2.5AG0829950.1">
    <property type="protein sequence ID" value="AVESA.00010b.r2.5AG0829950.1.CDS.1"/>
    <property type="gene ID" value="AVESA.00010b.r2.5AG0829950"/>
</dbReference>
<evidence type="ECO:0000313" key="2">
    <source>
        <dbReference type="Proteomes" id="UP001732700"/>
    </source>
</evidence>
<accession>A0ACD5XT35</accession>